<reference evidence="1 2" key="1">
    <citation type="submission" date="2019-02" db="EMBL/GenBank/DDBJ databases">
        <authorList>
            <person name="Goldberg S.R."/>
            <person name="Haltli B.A."/>
            <person name="Correa H."/>
            <person name="Russell K.G."/>
        </authorList>
    </citation>
    <scope>NUCLEOTIDE SEQUENCE [LARGE SCALE GENOMIC DNA]</scope>
    <source>
        <strain evidence="1 2">JCM 16186</strain>
    </source>
</reference>
<dbReference type="EMBL" id="SMLW01000662">
    <property type="protein sequence ID" value="MTI28413.1"/>
    <property type="molecule type" value="Genomic_DNA"/>
</dbReference>
<proteinExistence type="predicted"/>
<dbReference type="RefSeq" id="WP_155175901.1">
    <property type="nucleotide sequence ID" value="NZ_BAAAFL010000017.1"/>
</dbReference>
<accession>A0ABW9RYX5</accession>
<organism evidence="1 2">
    <name type="scientific">Fulvivirga kasyanovii</name>
    <dbReference type="NCBI Taxonomy" id="396812"/>
    <lineage>
        <taxon>Bacteria</taxon>
        <taxon>Pseudomonadati</taxon>
        <taxon>Bacteroidota</taxon>
        <taxon>Cytophagia</taxon>
        <taxon>Cytophagales</taxon>
        <taxon>Fulvivirgaceae</taxon>
        <taxon>Fulvivirga</taxon>
    </lineage>
</organism>
<name>A0ABW9RYX5_9BACT</name>
<sequence length="185" mass="21775">MIPRVMEEYVNHTKAIRGYFLTDRKLIKFIKNRPGNQDIDVIKEKVMAVADHDRVDYFIMGGFHDHIERLKIDEPLTKGDLSIAIGIAQNGHSGIDNETIAFASRYCAVHAPMFFPLWNKHSLKVIQSYHHKTLLPSDYLEYGELVREIKSKFSMAPLNFFDISKFFWIYQDYLIDYYREKSFDT</sequence>
<gene>
    <name evidence="1" type="ORF">E1163_25885</name>
</gene>
<evidence type="ECO:0000313" key="2">
    <source>
        <dbReference type="Proteomes" id="UP000798808"/>
    </source>
</evidence>
<keyword evidence="2" id="KW-1185">Reference proteome</keyword>
<evidence type="ECO:0000313" key="1">
    <source>
        <dbReference type="EMBL" id="MTI28413.1"/>
    </source>
</evidence>
<protein>
    <submittedName>
        <fullName evidence="1">Uncharacterized protein</fullName>
    </submittedName>
</protein>
<dbReference type="Proteomes" id="UP000798808">
    <property type="component" value="Unassembled WGS sequence"/>
</dbReference>
<comment type="caution">
    <text evidence="1">The sequence shown here is derived from an EMBL/GenBank/DDBJ whole genome shotgun (WGS) entry which is preliminary data.</text>
</comment>